<evidence type="ECO:0000256" key="3">
    <source>
        <dbReference type="ARBA" id="ARBA00004496"/>
    </source>
</evidence>
<evidence type="ECO:0000256" key="6">
    <source>
        <dbReference type="ARBA" id="ARBA00022630"/>
    </source>
</evidence>
<dbReference type="PANTHER" id="PTHR31457">
    <property type="entry name" value="METHYLMALONIC ACIDURIA AND HOMOCYSTINURIA TYPE C PROTEIN"/>
    <property type="match status" value="1"/>
</dbReference>
<dbReference type="CDD" id="cd12959">
    <property type="entry name" value="MMACHC-like"/>
    <property type="match status" value="1"/>
</dbReference>
<proteinExistence type="inferred from homology"/>
<evidence type="ECO:0000256" key="8">
    <source>
        <dbReference type="ARBA" id="ARBA00022827"/>
    </source>
</evidence>
<keyword evidence="9" id="KW-0521">NADP</keyword>
<dbReference type="OrthoDB" id="409189at2759"/>
<dbReference type="Proteomes" id="UP000694844">
    <property type="component" value="Chromosome 2"/>
</dbReference>
<dbReference type="GO" id="GO:0032451">
    <property type="term" value="F:demethylase activity"/>
    <property type="evidence" value="ECO:0007669"/>
    <property type="project" value="TreeGrafter"/>
</dbReference>
<comment type="similarity">
    <text evidence="4">Belongs to the MMACHC family.</text>
</comment>
<dbReference type="RefSeq" id="XP_022317705.1">
    <property type="nucleotide sequence ID" value="XM_022461997.1"/>
</dbReference>
<protein>
    <recommendedName>
        <fullName evidence="11">Cyanocobalamin reductase (cyanide-eliminating)</fullName>
    </recommendedName>
</protein>
<organism evidence="12 13">
    <name type="scientific">Crassostrea virginica</name>
    <name type="common">Eastern oyster</name>
    <dbReference type="NCBI Taxonomy" id="6565"/>
    <lineage>
        <taxon>Eukaryota</taxon>
        <taxon>Metazoa</taxon>
        <taxon>Spiralia</taxon>
        <taxon>Lophotrochozoa</taxon>
        <taxon>Mollusca</taxon>
        <taxon>Bivalvia</taxon>
        <taxon>Autobranchia</taxon>
        <taxon>Pteriomorphia</taxon>
        <taxon>Ostreida</taxon>
        <taxon>Ostreoidea</taxon>
        <taxon>Ostreidae</taxon>
        <taxon>Crassostrea</taxon>
    </lineage>
</organism>
<keyword evidence="6" id="KW-0285">Flavoprotein</keyword>
<comment type="cofactor">
    <cofactor evidence="1">
        <name>FMN</name>
        <dbReference type="ChEBI" id="CHEBI:58210"/>
    </cofactor>
</comment>
<evidence type="ECO:0000256" key="9">
    <source>
        <dbReference type="ARBA" id="ARBA00022857"/>
    </source>
</evidence>
<evidence type="ECO:0000256" key="10">
    <source>
        <dbReference type="ARBA" id="ARBA00023002"/>
    </source>
</evidence>
<dbReference type="GO" id="GO:0005737">
    <property type="term" value="C:cytoplasm"/>
    <property type="evidence" value="ECO:0007669"/>
    <property type="project" value="UniProtKB-SubCell"/>
</dbReference>
<sequence length="267" mass="31306">MEQTEIGQDILVKKVRDILEPFGFEIYPFKIGWYNEFVQEICRLSYPEDTLGLCVISTPEMFEKAFIPFVKQQDCDGIRDPIDQCMVHYFNKVKENFPEHDIESIHEFEMHHSRRPKILVQTVGHVSGATYYYQKSDVTEPPWPEKQKICGVCYHPVYGGWFGLRGVFIFKDVRCPDLPRRAPPDVIPGQAQRVELLEKFNFHWQDWSFRDLLPVPHKYSREQVVYFSTKPKDRGALIQRIRSTGTLLEEGEGDQVKYEDKGHSIDS</sequence>
<dbReference type="GO" id="GO:0033787">
    <property type="term" value="F:cyanocobalamin reductase (cyanide-eliminating) (NADP+) activity"/>
    <property type="evidence" value="ECO:0007669"/>
    <property type="project" value="TreeGrafter"/>
</dbReference>
<dbReference type="GO" id="GO:0009235">
    <property type="term" value="P:cobalamin metabolic process"/>
    <property type="evidence" value="ECO:0007669"/>
    <property type="project" value="TreeGrafter"/>
</dbReference>
<comment type="subcellular location">
    <subcellularLocation>
        <location evidence="3">Cytoplasm</location>
    </subcellularLocation>
</comment>
<evidence type="ECO:0000313" key="13">
    <source>
        <dbReference type="RefSeq" id="XP_022317705.1"/>
    </source>
</evidence>
<comment type="cofactor">
    <cofactor evidence="2">
        <name>FAD</name>
        <dbReference type="ChEBI" id="CHEBI:57692"/>
    </cofactor>
</comment>
<keyword evidence="7" id="KW-0288">FMN</keyword>
<evidence type="ECO:0000256" key="5">
    <source>
        <dbReference type="ARBA" id="ARBA00022490"/>
    </source>
</evidence>
<keyword evidence="5" id="KW-0963">Cytoplasm</keyword>
<dbReference type="AlphaFoldDB" id="A0A8B8CPI5"/>
<dbReference type="GeneID" id="111120938"/>
<dbReference type="PANTHER" id="PTHR31457:SF2">
    <property type="entry name" value="CYANOCOBALAMIN REDUCTASE _ ALKYLCOBALAMIN DEALKYLASE"/>
    <property type="match status" value="1"/>
</dbReference>
<dbReference type="Pfam" id="PF16690">
    <property type="entry name" value="MMACHC"/>
    <property type="match status" value="1"/>
</dbReference>
<keyword evidence="12" id="KW-1185">Reference proteome</keyword>
<keyword evidence="8" id="KW-0274">FAD</keyword>
<dbReference type="InterPro" id="IPR032037">
    <property type="entry name" value="MMACHC"/>
</dbReference>
<dbReference type="KEGG" id="cvn:111120938"/>
<keyword evidence="10" id="KW-0560">Oxidoreductase</keyword>
<gene>
    <name evidence="13" type="primary">LOC111120938</name>
</gene>
<evidence type="ECO:0000256" key="7">
    <source>
        <dbReference type="ARBA" id="ARBA00022643"/>
    </source>
</evidence>
<evidence type="ECO:0000313" key="12">
    <source>
        <dbReference type="Proteomes" id="UP000694844"/>
    </source>
</evidence>
<evidence type="ECO:0000256" key="4">
    <source>
        <dbReference type="ARBA" id="ARBA00007762"/>
    </source>
</evidence>
<accession>A0A8B8CPI5</accession>
<evidence type="ECO:0000256" key="1">
    <source>
        <dbReference type="ARBA" id="ARBA00001917"/>
    </source>
</evidence>
<name>A0A8B8CPI5_CRAVI</name>
<evidence type="ECO:0000256" key="11">
    <source>
        <dbReference type="ARBA" id="ARBA00031313"/>
    </source>
</evidence>
<dbReference type="GO" id="GO:0071949">
    <property type="term" value="F:FAD binding"/>
    <property type="evidence" value="ECO:0007669"/>
    <property type="project" value="TreeGrafter"/>
</dbReference>
<reference evidence="13" key="1">
    <citation type="submission" date="2025-08" db="UniProtKB">
        <authorList>
            <consortium name="RefSeq"/>
        </authorList>
    </citation>
    <scope>IDENTIFICATION</scope>
    <source>
        <tissue evidence="13">Whole sample</tissue>
    </source>
</reference>
<evidence type="ECO:0000256" key="2">
    <source>
        <dbReference type="ARBA" id="ARBA00001974"/>
    </source>
</evidence>